<evidence type="ECO:0000313" key="2">
    <source>
        <dbReference type="Proteomes" id="UP001597544"/>
    </source>
</evidence>
<keyword evidence="2" id="KW-1185">Reference proteome</keyword>
<protein>
    <submittedName>
        <fullName evidence="1">Uncharacterized protein</fullName>
    </submittedName>
</protein>
<reference evidence="2" key="1">
    <citation type="journal article" date="2019" name="Int. J. Syst. Evol. Microbiol.">
        <title>The Global Catalogue of Microorganisms (GCM) 10K type strain sequencing project: providing services to taxonomists for standard genome sequencing and annotation.</title>
        <authorList>
            <consortium name="The Broad Institute Genomics Platform"/>
            <consortium name="The Broad Institute Genome Sequencing Center for Infectious Disease"/>
            <person name="Wu L."/>
            <person name="Ma J."/>
        </authorList>
    </citation>
    <scope>NUCLEOTIDE SEQUENCE [LARGE SCALE GENOMIC DNA]</scope>
    <source>
        <strain evidence="2">KCTC 42498</strain>
    </source>
</reference>
<dbReference type="RefSeq" id="WP_377511074.1">
    <property type="nucleotide sequence ID" value="NZ_JBHULU010000021.1"/>
</dbReference>
<evidence type="ECO:0000313" key="1">
    <source>
        <dbReference type="EMBL" id="MFD2515740.1"/>
    </source>
</evidence>
<organism evidence="1 2">
    <name type="scientific">Pontibacter locisalis</name>
    <dbReference type="NCBI Taxonomy" id="1719035"/>
    <lineage>
        <taxon>Bacteria</taxon>
        <taxon>Pseudomonadati</taxon>
        <taxon>Bacteroidota</taxon>
        <taxon>Cytophagia</taxon>
        <taxon>Cytophagales</taxon>
        <taxon>Hymenobacteraceae</taxon>
        <taxon>Pontibacter</taxon>
    </lineage>
</organism>
<sequence length="138" mass="15907">MTEEQKYLPNEILLKSTISGKEHGWKREDFNEVVNRAVNAGLAVVGGQVQFKLPDGTCELYWRKYDTNQRMTGEGWTSYCSRTKQECLEQFNALPTNQELINEGIENFEFLREKSAQGVNLIDFLIFILYFNAPEKGS</sequence>
<accession>A0ABW5IST9</accession>
<proteinExistence type="predicted"/>
<dbReference type="Proteomes" id="UP001597544">
    <property type="component" value="Unassembled WGS sequence"/>
</dbReference>
<comment type="caution">
    <text evidence="1">The sequence shown here is derived from an EMBL/GenBank/DDBJ whole genome shotgun (WGS) entry which is preliminary data.</text>
</comment>
<dbReference type="EMBL" id="JBHULU010000021">
    <property type="protein sequence ID" value="MFD2515740.1"/>
    <property type="molecule type" value="Genomic_DNA"/>
</dbReference>
<name>A0ABW5IST9_9BACT</name>
<gene>
    <name evidence="1" type="ORF">ACFSRY_17850</name>
</gene>